<dbReference type="Gene3D" id="1.25.10.10">
    <property type="entry name" value="Leucine-rich Repeat Variant"/>
    <property type="match status" value="1"/>
</dbReference>
<dbReference type="Proteomes" id="UP001187315">
    <property type="component" value="Unassembled WGS sequence"/>
</dbReference>
<evidence type="ECO:0000256" key="3">
    <source>
        <dbReference type="ARBA" id="ARBA00006960"/>
    </source>
</evidence>
<gene>
    <name evidence="15" type="ORF">Q7C36_007407</name>
</gene>
<feature type="compositionally biased region" description="Basic and acidic residues" evidence="12">
    <location>
        <begin position="818"/>
        <end position="834"/>
    </location>
</feature>
<feature type="compositionally biased region" description="Polar residues" evidence="12">
    <location>
        <begin position="788"/>
        <end position="799"/>
    </location>
</feature>
<evidence type="ECO:0000256" key="2">
    <source>
        <dbReference type="ARBA" id="ARBA00004496"/>
    </source>
</evidence>
<dbReference type="Pfam" id="PF18770">
    <property type="entry name" value="Arm_vescicular"/>
    <property type="match status" value="1"/>
</dbReference>
<feature type="coiled-coil region" evidence="11">
    <location>
        <begin position="630"/>
        <end position="678"/>
    </location>
</feature>
<dbReference type="InterPro" id="IPR006953">
    <property type="entry name" value="Vesicle_Uso1_P115_head"/>
</dbReference>
<sequence>MNFFRGVMGGQSAGSQPSGVDTIQKLCDRVVSSTLLEDRRDAVRALKSLSKKYRMEVGTHAMEHLIRILQSDRSDSEILGYALDTLYNIICNEEEEKQDDSEDDGQRGQEDDDGVQFADKLIQDQENVTLLLSLLEEFDFHVRWPGVKLLTALLKCQCAQVQGIILISPMGVSRLMDLLADSREVIRNGGLLLLQQLTKGNAAIQKIVAFENAFERLLDIITEEGTSDGGIVVEDCLLLLLNLLKNNSSNQNFFKEGSFIQRMKQWFQLGEESVGGWSAQKVTNLYLMLQLVRVMVSPVNSPGATASCQKSMFQCGLLQQLCTILMATGVPADILTETINTVSEVIRGSQVNQDYFASVNAPSNPPRPAIVVLLMSMVNDRQPFVLRCAVLYCFQCFLYKNHKGQAEIVSTLLPSTIDAQSISAGQLLCGGLFSADSLSNWCASVALAHALHDNPNQKEQLLRVQLATSLGKPPISLLQQCTNILSQGSKVQTRENVPFLTAQISENLGEDERLVQGLCALLLGICIYYNDNSLENYTKEKLKQLIEKRIGKENFVEKLGFITKHELYSRAAQKPQPTFSTPEHMLFDHEFTKLVKELEGVITKAVHKSSEEEKKEEEVKKTLEQHDSIVTQYKELIREQDAQITELKEQVSALMGQKEQMESTITQQLSQIQQHKDQYNILKLKLGKDGAVSQPDVQVNGVQLEELTALRMELEELRTQQTLLQTQLTEKDTLISSLKAEAAQSAERPAPTSENAELLKEVEALRVQVQGQQDEISQLQCERHELQQRTQTGSGSLSEGESAKLRDLEQRLSLQTTETHRLQEEVRTHSESRTQLEKELAAANSTVVILQTEKTKLQQDVSESKKEQDDLLMLLADQDQKIFTLKQRLKNLGETIEDEDDLDARDQSDDDEEEEEDD</sequence>
<feature type="repeat" description="ARM" evidence="10">
    <location>
        <begin position="60"/>
        <end position="97"/>
    </location>
</feature>
<dbReference type="GO" id="GO:0006888">
    <property type="term" value="P:endoplasmic reticulum to Golgi vesicle-mediated transport"/>
    <property type="evidence" value="ECO:0007669"/>
    <property type="project" value="TreeGrafter"/>
</dbReference>
<comment type="similarity">
    <text evidence="3">Belongs to the VDP/USO1/EDE1 family.</text>
</comment>
<keyword evidence="6" id="KW-0677">Repeat</keyword>
<dbReference type="PANTHER" id="PTHR10013">
    <property type="entry name" value="GENERAL VESICULAR TRANSPORT FACTOR P115"/>
    <property type="match status" value="1"/>
</dbReference>
<feature type="domain" description="Vesicle tethering protein Uso1/P115-like head" evidence="13">
    <location>
        <begin position="493"/>
        <end position="606"/>
    </location>
</feature>
<dbReference type="GO" id="GO:0012507">
    <property type="term" value="C:ER to Golgi transport vesicle membrane"/>
    <property type="evidence" value="ECO:0007669"/>
    <property type="project" value="TreeGrafter"/>
</dbReference>
<dbReference type="SUPFAM" id="SSF48371">
    <property type="entry name" value="ARM repeat"/>
    <property type="match status" value="1"/>
</dbReference>
<feature type="compositionally biased region" description="Acidic residues" evidence="12">
    <location>
        <begin position="895"/>
        <end position="918"/>
    </location>
</feature>
<evidence type="ECO:0000256" key="10">
    <source>
        <dbReference type="PROSITE-ProRule" id="PRU00259"/>
    </source>
</evidence>
<dbReference type="InterPro" id="IPR024095">
    <property type="entry name" value="Vesicle_P115"/>
</dbReference>
<evidence type="ECO:0000259" key="13">
    <source>
        <dbReference type="Pfam" id="PF04869"/>
    </source>
</evidence>
<evidence type="ECO:0000256" key="7">
    <source>
        <dbReference type="ARBA" id="ARBA00023034"/>
    </source>
</evidence>
<evidence type="ECO:0000313" key="16">
    <source>
        <dbReference type="Proteomes" id="UP001187315"/>
    </source>
</evidence>
<dbReference type="GO" id="GO:0005783">
    <property type="term" value="C:endoplasmic reticulum"/>
    <property type="evidence" value="ECO:0007669"/>
    <property type="project" value="TreeGrafter"/>
</dbReference>
<dbReference type="AlphaFoldDB" id="A0AA88N8L6"/>
<keyword evidence="16" id="KW-1185">Reference proteome</keyword>
<evidence type="ECO:0000313" key="15">
    <source>
        <dbReference type="EMBL" id="KAK2852206.1"/>
    </source>
</evidence>
<dbReference type="InterPro" id="IPR006955">
    <property type="entry name" value="Uso1_p115_C"/>
</dbReference>
<dbReference type="InterPro" id="IPR011989">
    <property type="entry name" value="ARM-like"/>
</dbReference>
<keyword evidence="5" id="KW-0963">Cytoplasm</keyword>
<dbReference type="GO" id="GO:0005795">
    <property type="term" value="C:Golgi stack"/>
    <property type="evidence" value="ECO:0007669"/>
    <property type="project" value="TreeGrafter"/>
</dbReference>
<evidence type="ECO:0000256" key="12">
    <source>
        <dbReference type="SAM" id="MobiDB-lite"/>
    </source>
</evidence>
<proteinExistence type="inferred from homology"/>
<comment type="caution">
    <text evidence="15">The sequence shown here is derived from an EMBL/GenBank/DDBJ whole genome shotgun (WGS) entry which is preliminary data.</text>
</comment>
<dbReference type="InterPro" id="IPR000225">
    <property type="entry name" value="Armadillo"/>
</dbReference>
<dbReference type="PANTHER" id="PTHR10013:SF0">
    <property type="entry name" value="GENERAL VESICULAR TRANSPORT FACTOR P115"/>
    <property type="match status" value="1"/>
</dbReference>
<evidence type="ECO:0000256" key="1">
    <source>
        <dbReference type="ARBA" id="ARBA00004395"/>
    </source>
</evidence>
<dbReference type="GO" id="GO:0045056">
    <property type="term" value="P:transcytosis"/>
    <property type="evidence" value="ECO:0007669"/>
    <property type="project" value="TreeGrafter"/>
</dbReference>
<evidence type="ECO:0000256" key="9">
    <source>
        <dbReference type="ARBA" id="ARBA00023136"/>
    </source>
</evidence>
<feature type="region of interest" description="Disordered" evidence="12">
    <location>
        <begin position="785"/>
        <end position="804"/>
    </location>
</feature>
<feature type="domain" description="Uso1/p115-like vesicle tethering protein C-terminal" evidence="14">
    <location>
        <begin position="804"/>
        <end position="913"/>
    </location>
</feature>
<dbReference type="EMBL" id="JAVHJS010000007">
    <property type="protein sequence ID" value="KAK2852206.1"/>
    <property type="molecule type" value="Genomic_DNA"/>
</dbReference>
<dbReference type="GO" id="GO:0048211">
    <property type="term" value="P:Golgi vesicle docking"/>
    <property type="evidence" value="ECO:0007669"/>
    <property type="project" value="TreeGrafter"/>
</dbReference>
<dbReference type="Pfam" id="PF04871">
    <property type="entry name" value="Uso1_p115_C"/>
    <property type="match status" value="1"/>
</dbReference>
<dbReference type="Pfam" id="PF04869">
    <property type="entry name" value="Uso1_p115_head"/>
    <property type="match status" value="2"/>
</dbReference>
<evidence type="ECO:0000256" key="11">
    <source>
        <dbReference type="SAM" id="Coils"/>
    </source>
</evidence>
<keyword evidence="9" id="KW-0472">Membrane</keyword>
<dbReference type="InterPro" id="IPR016024">
    <property type="entry name" value="ARM-type_fold"/>
</dbReference>
<organism evidence="15 16">
    <name type="scientific">Tachysurus vachellii</name>
    <name type="common">Darkbarbel catfish</name>
    <name type="synonym">Pelteobagrus vachellii</name>
    <dbReference type="NCBI Taxonomy" id="175792"/>
    <lineage>
        <taxon>Eukaryota</taxon>
        <taxon>Metazoa</taxon>
        <taxon>Chordata</taxon>
        <taxon>Craniata</taxon>
        <taxon>Vertebrata</taxon>
        <taxon>Euteleostomi</taxon>
        <taxon>Actinopterygii</taxon>
        <taxon>Neopterygii</taxon>
        <taxon>Teleostei</taxon>
        <taxon>Ostariophysi</taxon>
        <taxon>Siluriformes</taxon>
        <taxon>Bagridae</taxon>
        <taxon>Tachysurus</taxon>
    </lineage>
</organism>
<accession>A0AA88N8L6</accession>
<comment type="subcellular location">
    <subcellularLocation>
        <location evidence="2">Cytoplasm</location>
    </subcellularLocation>
    <subcellularLocation>
        <location evidence="1">Golgi apparatus membrane</location>
        <topology evidence="1">Peripheral membrane protein</topology>
    </subcellularLocation>
</comment>
<protein>
    <recommendedName>
        <fullName evidence="4">General vesicular transport factor p115</fullName>
    </recommendedName>
</protein>
<dbReference type="GO" id="GO:0006886">
    <property type="term" value="P:intracellular protein transport"/>
    <property type="evidence" value="ECO:0007669"/>
    <property type="project" value="InterPro"/>
</dbReference>
<keyword evidence="8 11" id="KW-0175">Coiled coil</keyword>
<evidence type="ECO:0000256" key="4">
    <source>
        <dbReference type="ARBA" id="ARBA00018243"/>
    </source>
</evidence>
<feature type="domain" description="Vesicle tethering protein Uso1/P115-like head" evidence="13">
    <location>
        <begin position="351"/>
        <end position="490"/>
    </location>
</feature>
<evidence type="ECO:0000256" key="8">
    <source>
        <dbReference type="ARBA" id="ARBA00023054"/>
    </source>
</evidence>
<dbReference type="InterPro" id="IPR041209">
    <property type="entry name" value="P115_Arm_rpt"/>
</dbReference>
<keyword evidence="7" id="KW-0333">Golgi apparatus</keyword>
<dbReference type="GO" id="GO:0000139">
    <property type="term" value="C:Golgi membrane"/>
    <property type="evidence" value="ECO:0007669"/>
    <property type="project" value="UniProtKB-SubCell"/>
</dbReference>
<dbReference type="GO" id="GO:0048280">
    <property type="term" value="P:vesicle fusion with Golgi apparatus"/>
    <property type="evidence" value="ECO:0007669"/>
    <property type="project" value="InterPro"/>
</dbReference>
<dbReference type="PROSITE" id="PS50176">
    <property type="entry name" value="ARM_REPEAT"/>
    <property type="match status" value="1"/>
</dbReference>
<feature type="region of interest" description="Disordered" evidence="12">
    <location>
        <begin position="893"/>
        <end position="918"/>
    </location>
</feature>
<evidence type="ECO:0000259" key="14">
    <source>
        <dbReference type="Pfam" id="PF04871"/>
    </source>
</evidence>
<evidence type="ECO:0000256" key="6">
    <source>
        <dbReference type="ARBA" id="ARBA00022737"/>
    </source>
</evidence>
<reference evidence="15" key="1">
    <citation type="submission" date="2023-08" db="EMBL/GenBank/DDBJ databases">
        <title>Pelteobagrus vachellii genome.</title>
        <authorList>
            <person name="Liu H."/>
        </authorList>
    </citation>
    <scope>NUCLEOTIDE SEQUENCE</scope>
    <source>
        <strain evidence="15">PRFRI_2022a</strain>
        <tissue evidence="15">Muscle</tissue>
    </source>
</reference>
<evidence type="ECO:0000256" key="5">
    <source>
        <dbReference type="ARBA" id="ARBA00022490"/>
    </source>
</evidence>
<name>A0AA88N8L6_TACVA</name>
<feature type="region of interest" description="Disordered" evidence="12">
    <location>
        <begin position="813"/>
        <end position="834"/>
    </location>
</feature>